<evidence type="ECO:0000313" key="2">
    <source>
        <dbReference type="EMBL" id="KAK3232162.1"/>
    </source>
</evidence>
<feature type="compositionally biased region" description="Low complexity" evidence="1">
    <location>
        <begin position="19"/>
        <end position="37"/>
    </location>
</feature>
<dbReference type="GO" id="GO:0042023">
    <property type="term" value="P:DNA endoreduplication"/>
    <property type="evidence" value="ECO:0007669"/>
    <property type="project" value="InterPro"/>
</dbReference>
<dbReference type="PANTHER" id="PTHR34810">
    <property type="entry name" value="DNA-BINDING PROTEIN BIN4"/>
    <property type="match status" value="1"/>
</dbReference>
<organism evidence="2 3">
    <name type="scientific">Dipteronia sinensis</name>
    <dbReference type="NCBI Taxonomy" id="43782"/>
    <lineage>
        <taxon>Eukaryota</taxon>
        <taxon>Viridiplantae</taxon>
        <taxon>Streptophyta</taxon>
        <taxon>Embryophyta</taxon>
        <taxon>Tracheophyta</taxon>
        <taxon>Spermatophyta</taxon>
        <taxon>Magnoliopsida</taxon>
        <taxon>eudicotyledons</taxon>
        <taxon>Gunneridae</taxon>
        <taxon>Pentapetalae</taxon>
        <taxon>rosids</taxon>
        <taxon>malvids</taxon>
        <taxon>Sapindales</taxon>
        <taxon>Sapindaceae</taxon>
        <taxon>Hippocastanoideae</taxon>
        <taxon>Acereae</taxon>
        <taxon>Dipteronia</taxon>
    </lineage>
</organism>
<dbReference type="GO" id="GO:0051276">
    <property type="term" value="P:chromosome organization"/>
    <property type="evidence" value="ECO:0007669"/>
    <property type="project" value="TreeGrafter"/>
</dbReference>
<dbReference type="AlphaFoldDB" id="A0AAE0ELI1"/>
<feature type="region of interest" description="Disordered" evidence="1">
    <location>
        <begin position="293"/>
        <end position="370"/>
    </location>
</feature>
<dbReference type="GO" id="GO:0003690">
    <property type="term" value="F:double-stranded DNA binding"/>
    <property type="evidence" value="ECO:0007669"/>
    <property type="project" value="InterPro"/>
</dbReference>
<dbReference type="EMBL" id="JANJYJ010000001">
    <property type="protein sequence ID" value="KAK3232162.1"/>
    <property type="molecule type" value="Genomic_DNA"/>
</dbReference>
<name>A0AAE0ELI1_9ROSI</name>
<evidence type="ECO:0000256" key="1">
    <source>
        <dbReference type="SAM" id="MobiDB-lite"/>
    </source>
</evidence>
<accession>A0AAE0ELI1</accession>
<feature type="compositionally biased region" description="Polar residues" evidence="1">
    <location>
        <begin position="310"/>
        <end position="327"/>
    </location>
</feature>
<feature type="compositionally biased region" description="Basic and acidic residues" evidence="1">
    <location>
        <begin position="68"/>
        <end position="91"/>
    </location>
</feature>
<feature type="compositionally biased region" description="Basic residues" evidence="1">
    <location>
        <begin position="352"/>
        <end position="370"/>
    </location>
</feature>
<reference evidence="2" key="1">
    <citation type="journal article" date="2023" name="Plant J.">
        <title>Genome sequences and population genomics provide insights into the demographic history, inbreeding, and mutation load of two 'living fossil' tree species of Dipteronia.</title>
        <authorList>
            <person name="Feng Y."/>
            <person name="Comes H.P."/>
            <person name="Chen J."/>
            <person name="Zhu S."/>
            <person name="Lu R."/>
            <person name="Zhang X."/>
            <person name="Li P."/>
            <person name="Qiu J."/>
            <person name="Olsen K.M."/>
            <person name="Qiu Y."/>
        </authorList>
    </citation>
    <scope>NUCLEOTIDE SEQUENCE</scope>
    <source>
        <strain evidence="2">NBL</strain>
    </source>
</reference>
<feature type="compositionally biased region" description="Basic residues" evidence="1">
    <location>
        <begin position="128"/>
        <end position="137"/>
    </location>
</feature>
<dbReference type="GO" id="GO:0009330">
    <property type="term" value="C:DNA topoisomerase type II (double strand cut, ATP-hydrolyzing) complex"/>
    <property type="evidence" value="ECO:0007669"/>
    <property type="project" value="InterPro"/>
</dbReference>
<evidence type="ECO:0008006" key="4">
    <source>
        <dbReference type="Google" id="ProtNLM"/>
    </source>
</evidence>
<proteinExistence type="predicted"/>
<dbReference type="GO" id="GO:0005634">
    <property type="term" value="C:nucleus"/>
    <property type="evidence" value="ECO:0007669"/>
    <property type="project" value="TreeGrafter"/>
</dbReference>
<gene>
    <name evidence="2" type="ORF">Dsin_004043</name>
</gene>
<protein>
    <recommendedName>
        <fullName evidence="4">DNA-binding protein BIN4</fullName>
    </recommendedName>
</protein>
<evidence type="ECO:0000313" key="3">
    <source>
        <dbReference type="Proteomes" id="UP001281410"/>
    </source>
</evidence>
<comment type="caution">
    <text evidence="2">The sequence shown here is derived from an EMBL/GenBank/DDBJ whole genome shotgun (WGS) entry which is preliminary data.</text>
</comment>
<dbReference type="Proteomes" id="UP001281410">
    <property type="component" value="Unassembled WGS sequence"/>
</dbReference>
<dbReference type="InterPro" id="IPR033246">
    <property type="entry name" value="BIN4"/>
</dbReference>
<feature type="region of interest" description="Disordered" evidence="1">
    <location>
        <begin position="18"/>
        <end position="185"/>
    </location>
</feature>
<sequence>MSGSREASPDWLRCFQAPTHSTMTLSSDSDSSHNGSRSIEEKIDCEEPSVSDSSQLPLPNIKGIVIGERGDGDDGKVTKKVISEKNVEVHAPKSPVCELSSDTEEELSLQKKEEDEDSALIGREGKSPTKKSLKGKFSKKEPKITGHSPKKAKDVNINMKRKGNDGNETVGEDAAEKHTEPNVSTSTLPLVLSEKLQRTKALVECEGESIDLSGDMGAVGRTVIPDTANGSHEMYLDLKGTIYKTTIVPSRTFCVVSFGQSEAKIEAIMNDFIQLKPMSNVFEAETMVEGTLDGFSFDSDDEADKIPKATSHQTDQNDGVEVQTNGKTKTKAVKPSGTARKRGASAGGKSQPPKKARKKTVVSKKARGKK</sequence>
<keyword evidence="3" id="KW-1185">Reference proteome</keyword>
<dbReference type="PANTHER" id="PTHR34810:SF1">
    <property type="entry name" value="DNA-BINDING PROTEIN BIN4"/>
    <property type="match status" value="1"/>
</dbReference>